<sequence>MAADRACDVRRHILHLGDKLRRPFARPGASAVAAASIASDCGVRALPVAARIQPTLIPPLRYFID</sequence>
<protein>
    <submittedName>
        <fullName evidence="1">Uncharacterized protein</fullName>
    </submittedName>
</protein>
<dbReference type="EMBL" id="PNYB01000005">
    <property type="protein sequence ID" value="PMS26156.1"/>
    <property type="molecule type" value="Genomic_DNA"/>
</dbReference>
<dbReference type="Proteomes" id="UP000235347">
    <property type="component" value="Unassembled WGS sequence"/>
</dbReference>
<accession>A0A2N7W9S7</accession>
<dbReference type="AlphaFoldDB" id="A0A2N7W9S7"/>
<evidence type="ECO:0000313" key="1">
    <source>
        <dbReference type="EMBL" id="PMS26156.1"/>
    </source>
</evidence>
<reference evidence="1 2" key="1">
    <citation type="submission" date="2018-01" db="EMBL/GenBank/DDBJ databases">
        <title>Whole genome analyses suggest that Burkholderia sensu lato contains two further novel genera in the rhizoxinica-symbiotica group Mycetohabitans gen. nov., and Trinickia gen. nov.: implications for the evolution of diazotrophy and nodulation in the Burkholderiaceae.</title>
        <authorList>
            <person name="Estrada-de los Santos P."/>
            <person name="Palmer M."/>
            <person name="Chavez-Ramirez B."/>
            <person name="Beukes C."/>
            <person name="Steenkamp E.T."/>
            <person name="Hirsch A.M."/>
            <person name="Manyaka P."/>
            <person name="Maluk M."/>
            <person name="Lafos M."/>
            <person name="Crook M."/>
            <person name="Gross E."/>
            <person name="Simon M.F."/>
            <person name="Bueno dos Reis Junior F."/>
            <person name="Poole P.S."/>
            <person name="Venter S.N."/>
            <person name="James E.K."/>
        </authorList>
    </citation>
    <scope>NUCLEOTIDE SEQUENCE [LARGE SCALE GENOMIC DNA]</scope>
    <source>
        <strain evidence="1 2">GP25-8</strain>
    </source>
</reference>
<organism evidence="1 2">
    <name type="scientific">Trinickia soli</name>
    <dbReference type="NCBI Taxonomy" id="380675"/>
    <lineage>
        <taxon>Bacteria</taxon>
        <taxon>Pseudomonadati</taxon>
        <taxon>Pseudomonadota</taxon>
        <taxon>Betaproteobacteria</taxon>
        <taxon>Burkholderiales</taxon>
        <taxon>Burkholderiaceae</taxon>
        <taxon>Trinickia</taxon>
    </lineage>
</organism>
<name>A0A2N7W9S7_9BURK</name>
<evidence type="ECO:0000313" key="2">
    <source>
        <dbReference type="Proteomes" id="UP000235347"/>
    </source>
</evidence>
<comment type="caution">
    <text evidence="1">The sequence shown here is derived from an EMBL/GenBank/DDBJ whole genome shotgun (WGS) entry which is preliminary data.</text>
</comment>
<proteinExistence type="predicted"/>
<gene>
    <name evidence="1" type="ORF">C0Z19_07950</name>
</gene>
<keyword evidence="2" id="KW-1185">Reference proteome</keyword>